<feature type="compositionally biased region" description="Low complexity" evidence="1">
    <location>
        <begin position="611"/>
        <end position="626"/>
    </location>
</feature>
<dbReference type="Gene3D" id="1.50.10.140">
    <property type="match status" value="1"/>
</dbReference>
<dbReference type="Gene3D" id="2.60.40.10">
    <property type="entry name" value="Immunoglobulins"/>
    <property type="match status" value="1"/>
</dbReference>
<dbReference type="Pfam" id="PF10091">
    <property type="entry name" value="Glycoamylase"/>
    <property type="match status" value="1"/>
</dbReference>
<evidence type="ECO:0000256" key="2">
    <source>
        <dbReference type="SAM" id="Phobius"/>
    </source>
</evidence>
<dbReference type="Proteomes" id="UP000224915">
    <property type="component" value="Unassembled WGS sequence"/>
</dbReference>
<keyword evidence="5" id="KW-1185">Reference proteome</keyword>
<evidence type="ECO:0000256" key="1">
    <source>
        <dbReference type="SAM" id="MobiDB-lite"/>
    </source>
</evidence>
<accession>A0A2A9CWV1</accession>
<keyword evidence="2" id="KW-1133">Transmembrane helix</keyword>
<feature type="compositionally biased region" description="Polar residues" evidence="1">
    <location>
        <begin position="636"/>
        <end position="651"/>
    </location>
</feature>
<feature type="transmembrane region" description="Helical" evidence="2">
    <location>
        <begin position="676"/>
        <end position="696"/>
    </location>
</feature>
<evidence type="ECO:0000259" key="3">
    <source>
        <dbReference type="Pfam" id="PF10091"/>
    </source>
</evidence>
<dbReference type="EMBL" id="PDJD01000001">
    <property type="protein sequence ID" value="PFG18616.1"/>
    <property type="molecule type" value="Genomic_DNA"/>
</dbReference>
<feature type="region of interest" description="Disordered" evidence="1">
    <location>
        <begin position="607"/>
        <end position="667"/>
    </location>
</feature>
<evidence type="ECO:0000313" key="5">
    <source>
        <dbReference type="Proteomes" id="UP000224915"/>
    </source>
</evidence>
<keyword evidence="2" id="KW-0812">Transmembrane</keyword>
<organism evidence="4 5">
    <name type="scientific">Serinibacter salmoneus</name>
    <dbReference type="NCBI Taxonomy" id="556530"/>
    <lineage>
        <taxon>Bacteria</taxon>
        <taxon>Bacillati</taxon>
        <taxon>Actinomycetota</taxon>
        <taxon>Actinomycetes</taxon>
        <taxon>Micrococcales</taxon>
        <taxon>Beutenbergiaceae</taxon>
        <taxon>Serinibacter</taxon>
    </lineage>
</organism>
<keyword evidence="2" id="KW-0472">Membrane</keyword>
<dbReference type="InterPro" id="IPR013783">
    <property type="entry name" value="Ig-like_fold"/>
</dbReference>
<name>A0A2A9CWV1_9MICO</name>
<sequence length="704" mass="74494">MVVSPLLTLPANGSTVMAAHPPYIQPETAPAAADLSRAQREELHRYLADTYASLAAMTDETTGLPADNITGGLEAGDRSPYTSPTNIGGYLWSTVVAREAGLVSVDEARERMATTLDTVDGLARHEPSGMFYNWYDPATGDQVLAWPGSGEHVNQFLSSVDNGWLAAGLRIVASAEPSLADQARALYDSMNFGAFFDAHARPDVDLGLIRGGFWDAEPENQGGWVLDNYLGEGDDLYYTGHHYDTAVSETRIATYLGIANGQIPPETYYATWRTFPSTCDWSWQEQRPSGIARSYGDVEVFEGVYHYRGMSIVPGWGGSMFEALMPDMLVPEAQWGEQSWGVNHPLVVRAQKEHGLLEAQYGYWGFSPASNPHGGYLEYGVDQLGLGSEGYTSDGTTQVDAGFFGCREGENPDPEYGDGVVTPHASFLGLAYDPIGVLDNAAAMERDLGAYGPGGFYDAVAVKSGTVAERYLSLDQSMIVAAIGNFLFDGVLRTHFVDDRLETALRPVMAAEVFSSSAADVVPVLDSPQKGGHLKPGAQALQGTAEPGAQVTARVGDSNREECVSAVDADGAWRCEIVLAQGDYDVEVQSTNLAGIITLGESVPVSVFDSAPEPTTDPTDATTEPTSRPTVEPTADPSSESTGGSASIPTQEESDSSGAEAAPGGGAGGSLANTGASVAAVIGAAVIAMVSGAVMLRRRHQARV</sequence>
<gene>
    <name evidence="4" type="ORF">ATL40_0157</name>
</gene>
<evidence type="ECO:0000313" key="4">
    <source>
        <dbReference type="EMBL" id="PFG18616.1"/>
    </source>
</evidence>
<feature type="domain" description="Glycoamylase-like" evidence="3">
    <location>
        <begin position="302"/>
        <end position="494"/>
    </location>
</feature>
<proteinExistence type="predicted"/>
<dbReference type="InterPro" id="IPR019282">
    <property type="entry name" value="Glycoamylase-like_cons_dom"/>
</dbReference>
<dbReference type="AlphaFoldDB" id="A0A2A9CWV1"/>
<protein>
    <recommendedName>
        <fullName evidence="3">Glycoamylase-like domain-containing protein</fullName>
    </recommendedName>
</protein>
<comment type="caution">
    <text evidence="4">The sequence shown here is derived from an EMBL/GenBank/DDBJ whole genome shotgun (WGS) entry which is preliminary data.</text>
</comment>
<dbReference type="GO" id="GO:0005975">
    <property type="term" value="P:carbohydrate metabolic process"/>
    <property type="evidence" value="ECO:0007669"/>
    <property type="project" value="UniProtKB-ARBA"/>
</dbReference>
<reference evidence="4 5" key="1">
    <citation type="submission" date="2017-10" db="EMBL/GenBank/DDBJ databases">
        <title>Sequencing the genomes of 1000 actinobacteria strains.</title>
        <authorList>
            <person name="Klenk H.-P."/>
        </authorList>
    </citation>
    <scope>NUCLEOTIDE SEQUENCE [LARGE SCALE GENOMIC DNA]</scope>
    <source>
        <strain evidence="4 5">DSM 21801</strain>
    </source>
</reference>